<keyword evidence="1" id="KW-0812">Transmembrane</keyword>
<sequence length="72" mass="7527">MRPSLLPTGHSSHVSRRIIGGDHAMPPLRAEDVLPRPANDRTGVVYGLIAIAGLIAGFILLGVGAFMIGRGL</sequence>
<accession>A0A2U8WLQ4</accession>
<dbReference type="EMBL" id="CP029553">
    <property type="protein sequence ID" value="AWN47185.1"/>
    <property type="molecule type" value="Genomic_DNA"/>
</dbReference>
<keyword evidence="1" id="KW-1133">Transmembrane helix</keyword>
<reference evidence="2 3" key="1">
    <citation type="submission" date="2018-05" db="EMBL/GenBank/DDBJ databases">
        <title>Complete Genome Sequence of Methylobacterium sp. 17Sr1-28.</title>
        <authorList>
            <person name="Srinivasan S."/>
        </authorList>
    </citation>
    <scope>NUCLEOTIDE SEQUENCE [LARGE SCALE GENOMIC DNA]</scope>
    <source>
        <strain evidence="2 3">17Sr1-28</strain>
    </source>
</reference>
<dbReference type="Proteomes" id="UP000245444">
    <property type="component" value="Chromosome"/>
</dbReference>
<feature type="transmembrane region" description="Helical" evidence="1">
    <location>
        <begin position="44"/>
        <end position="68"/>
    </location>
</feature>
<proteinExistence type="predicted"/>
<gene>
    <name evidence="2" type="ORF">DK419_13375</name>
</gene>
<protein>
    <submittedName>
        <fullName evidence="2">Uncharacterized protein</fullName>
    </submittedName>
</protein>
<evidence type="ECO:0000256" key="1">
    <source>
        <dbReference type="SAM" id="Phobius"/>
    </source>
</evidence>
<organism evidence="2 3">
    <name type="scientific">Methylobacterium terrae</name>
    <dbReference type="NCBI Taxonomy" id="2202827"/>
    <lineage>
        <taxon>Bacteria</taxon>
        <taxon>Pseudomonadati</taxon>
        <taxon>Pseudomonadota</taxon>
        <taxon>Alphaproteobacteria</taxon>
        <taxon>Hyphomicrobiales</taxon>
        <taxon>Methylobacteriaceae</taxon>
        <taxon>Methylobacterium</taxon>
    </lineage>
</organism>
<keyword evidence="1" id="KW-0472">Membrane</keyword>
<name>A0A2U8WLQ4_9HYPH</name>
<evidence type="ECO:0000313" key="3">
    <source>
        <dbReference type="Proteomes" id="UP000245444"/>
    </source>
</evidence>
<keyword evidence="3" id="KW-1185">Reference proteome</keyword>
<dbReference type="RefSeq" id="WP_109959516.1">
    <property type="nucleotide sequence ID" value="NZ_CP029553.1"/>
</dbReference>
<dbReference type="AlphaFoldDB" id="A0A2U8WLQ4"/>
<dbReference type="KEGG" id="mtea:DK419_13375"/>
<dbReference type="OrthoDB" id="9929070at2"/>
<evidence type="ECO:0000313" key="2">
    <source>
        <dbReference type="EMBL" id="AWN47185.1"/>
    </source>
</evidence>